<dbReference type="AlphaFoldDB" id="A0A0V8HIJ2"/>
<dbReference type="OrthoDB" id="569879at2"/>
<keyword evidence="3" id="KW-1185">Reference proteome</keyword>
<evidence type="ECO:0000313" key="2">
    <source>
        <dbReference type="EMBL" id="SCB99985.1"/>
    </source>
</evidence>
<dbReference type="PROSITE" id="PS50965">
    <property type="entry name" value="NERD"/>
    <property type="match status" value="1"/>
</dbReference>
<name>A0A0V8HIJ2_9BACI</name>
<proteinExistence type="predicted"/>
<reference evidence="3" key="1">
    <citation type="submission" date="2016-08" db="EMBL/GenBank/DDBJ databases">
        <authorList>
            <person name="Varghese N."/>
            <person name="Submissions Spin"/>
        </authorList>
    </citation>
    <scope>NUCLEOTIDE SEQUENCE [LARGE SCALE GENOMIC DNA]</scope>
    <source>
        <strain evidence="3">SGD-1123</strain>
    </source>
</reference>
<evidence type="ECO:0000259" key="1">
    <source>
        <dbReference type="PROSITE" id="PS50965"/>
    </source>
</evidence>
<evidence type="ECO:0000313" key="3">
    <source>
        <dbReference type="Proteomes" id="UP000181997"/>
    </source>
</evidence>
<organism evidence="2 3">
    <name type="scientific">[Bacillus] enclensis</name>
    <dbReference type="NCBI Taxonomy" id="1402860"/>
    <lineage>
        <taxon>Bacteria</taxon>
        <taxon>Bacillati</taxon>
        <taxon>Bacillota</taxon>
        <taxon>Bacilli</taxon>
        <taxon>Bacillales</taxon>
        <taxon>Bacillaceae</taxon>
        <taxon>Rossellomorea</taxon>
    </lineage>
</organism>
<dbReference type="EMBL" id="FMAU01000002">
    <property type="protein sequence ID" value="SCB99985.1"/>
    <property type="molecule type" value="Genomic_DNA"/>
</dbReference>
<protein>
    <submittedName>
        <fullName evidence="2">Nuclease-related domain-containing protein</fullName>
    </submittedName>
</protein>
<gene>
    <name evidence="2" type="ORF">GA0061094_1753</name>
</gene>
<dbReference type="Proteomes" id="UP000181997">
    <property type="component" value="Unassembled WGS sequence"/>
</dbReference>
<dbReference type="RefSeq" id="WP_058298200.1">
    <property type="nucleotide sequence ID" value="NZ_FMAU01000002.1"/>
</dbReference>
<dbReference type="Pfam" id="PF08378">
    <property type="entry name" value="NERD"/>
    <property type="match status" value="1"/>
</dbReference>
<accession>A0A0V8HIJ2</accession>
<dbReference type="InterPro" id="IPR011528">
    <property type="entry name" value="NERD"/>
</dbReference>
<feature type="domain" description="NERD" evidence="1">
    <location>
        <begin position="41"/>
        <end position="157"/>
    </location>
</feature>
<sequence>MIVKEREIPLKIEQIDALLRNLVPNHFKVSVVQHDLKKRSAGYNGEKAIDYHLSFLSGKKYMIFNDLRLPLPPYHFQIDSLLVTPYYCLILEIKNISGTLTIDPEFNQLTKYYDGVETGFSDPISQAQRQSLLLQRFFYENKLVMPPIVYLVVISNPKTILKIANGQKLTPPYTKIIHAQNLIDEISKLNSKFTKETASKKDISKIKRVLLNSHTPLYTNILTNYGLEKSDLILGVRCEICSGKMERQHRTWYCHSCKFTSNTAHERIIEDYFLLIKPSITNKELRTLLGIQSPKTARLLLNALNLKTTGSTKGTIYHKEFH</sequence>